<dbReference type="InterPro" id="IPR028055">
    <property type="entry name" value="YidC/Oxa/ALB_C"/>
</dbReference>
<dbReference type="Proteomes" id="UP000005632">
    <property type="component" value="Chromosome"/>
</dbReference>
<protein>
    <submittedName>
        <fullName evidence="9">Preprotein translocase subunit YidC</fullName>
    </submittedName>
</protein>
<feature type="domain" description="Membrane insertase YidC/Oxa/ALB C-terminal" evidence="8">
    <location>
        <begin position="32"/>
        <end position="219"/>
    </location>
</feature>
<evidence type="ECO:0000256" key="6">
    <source>
        <dbReference type="SAM" id="Phobius"/>
    </source>
</evidence>
<dbReference type="PANTHER" id="PTHR12428:SF65">
    <property type="entry name" value="CYTOCHROME C OXIDASE ASSEMBLY PROTEIN COX18, MITOCHONDRIAL"/>
    <property type="match status" value="1"/>
</dbReference>
<dbReference type="PANTHER" id="PTHR12428">
    <property type="entry name" value="OXA1"/>
    <property type="match status" value="1"/>
</dbReference>
<keyword evidence="3 6" id="KW-1133">Transmembrane helix</keyword>
<keyword evidence="4 6" id="KW-0472">Membrane</keyword>
<dbReference type="GO" id="GO:0051205">
    <property type="term" value="P:protein insertion into membrane"/>
    <property type="evidence" value="ECO:0007669"/>
    <property type="project" value="TreeGrafter"/>
</dbReference>
<feature type="transmembrane region" description="Helical" evidence="6">
    <location>
        <begin position="227"/>
        <end position="246"/>
    </location>
</feature>
<dbReference type="Pfam" id="PF02096">
    <property type="entry name" value="60KD_IMP"/>
    <property type="match status" value="1"/>
</dbReference>
<dbReference type="KEGG" id="sgp:SpiGrapes_1563"/>
<dbReference type="GO" id="GO:0005886">
    <property type="term" value="C:plasma membrane"/>
    <property type="evidence" value="ECO:0007669"/>
    <property type="project" value="TreeGrafter"/>
</dbReference>
<feature type="transmembrane region" description="Helical" evidence="6">
    <location>
        <begin position="183"/>
        <end position="206"/>
    </location>
</feature>
<comment type="subcellular location">
    <subcellularLocation>
        <location evidence="1 5">Membrane</location>
        <topology evidence="1 5">Multi-pass membrane protein</topology>
    </subcellularLocation>
</comment>
<evidence type="ECO:0000256" key="1">
    <source>
        <dbReference type="ARBA" id="ARBA00004141"/>
    </source>
</evidence>
<dbReference type="GO" id="GO:0032977">
    <property type="term" value="F:membrane insertase activity"/>
    <property type="evidence" value="ECO:0007669"/>
    <property type="project" value="InterPro"/>
</dbReference>
<name>G8QVS8_SPHPG</name>
<feature type="transmembrane region" description="Helical" evidence="6">
    <location>
        <begin position="407"/>
        <end position="429"/>
    </location>
</feature>
<evidence type="ECO:0000259" key="8">
    <source>
        <dbReference type="Pfam" id="PF02096"/>
    </source>
</evidence>
<dbReference type="Gene3D" id="3.40.720.10">
    <property type="entry name" value="Alkaline Phosphatase, subunit A"/>
    <property type="match status" value="1"/>
</dbReference>
<dbReference type="eggNOG" id="COG0706">
    <property type="taxonomic scope" value="Bacteria"/>
</dbReference>
<gene>
    <name evidence="9" type="ordered locus">SpiGrapes_1563</name>
</gene>
<feature type="transmembrane region" description="Helical" evidence="6">
    <location>
        <begin position="145"/>
        <end position="171"/>
    </location>
</feature>
<dbReference type="AlphaFoldDB" id="G8QVS8"/>
<dbReference type="Pfam" id="PF00884">
    <property type="entry name" value="Sulfatase"/>
    <property type="match status" value="1"/>
</dbReference>
<accession>G8QVS8</accession>
<proteinExistence type="inferred from homology"/>
<evidence type="ECO:0000256" key="2">
    <source>
        <dbReference type="ARBA" id="ARBA00022692"/>
    </source>
</evidence>
<evidence type="ECO:0000256" key="3">
    <source>
        <dbReference type="ARBA" id="ARBA00022989"/>
    </source>
</evidence>
<dbReference type="EMBL" id="CP003155">
    <property type="protein sequence ID" value="AEV29370.1"/>
    <property type="molecule type" value="Genomic_DNA"/>
</dbReference>
<organism evidence="9 10">
    <name type="scientific">Sphaerochaeta pleomorpha (strain ATCC BAA-1885 / DSM 22778 / Grapes)</name>
    <dbReference type="NCBI Taxonomy" id="158190"/>
    <lineage>
        <taxon>Bacteria</taxon>
        <taxon>Pseudomonadati</taxon>
        <taxon>Spirochaetota</taxon>
        <taxon>Spirochaetia</taxon>
        <taxon>Spirochaetales</taxon>
        <taxon>Sphaerochaetaceae</taxon>
        <taxon>Sphaerochaeta</taxon>
    </lineage>
</organism>
<dbReference type="HOGENOM" id="CLU_013421_0_0_12"/>
<dbReference type="eggNOG" id="COG3119">
    <property type="taxonomic scope" value="Bacteria"/>
</dbReference>
<feature type="transmembrane region" description="Helical" evidence="6">
    <location>
        <begin position="366"/>
        <end position="387"/>
    </location>
</feature>
<feature type="domain" description="Sulfatase N-terminal" evidence="7">
    <location>
        <begin position="494"/>
        <end position="834"/>
    </location>
</feature>
<evidence type="ECO:0000259" key="7">
    <source>
        <dbReference type="Pfam" id="PF00884"/>
    </source>
</evidence>
<sequence>MGAFIYNIVVYPLELLVELIYVFFLKSFDNSGIAIAGISIVISLLALPLYNIADSLQRRERDIRIKLKPGIDRIKAVFKGDEQYMILSTYYRQNHYHPAYALRSSISLMIQVPFFIAAYHFLSNLSQLQGQSFFFLSDLGQPDRLLTIGGISFNVLPILMTAINVIAGIIYSKGFPLRDKVQLYGMAGLFMILLYNSPAGLVYYWTLNNIFSLVKNCFYRLKSPLKALYGCAVFASIGITVAISIAHPSLSFANRIVLIGGCIAILIIPLFLRFIDFMYITFLASLAENRKGRNLLFVLSCLILWALCGLLIPSNLISSSTIEFSFLGNVENPLSYVYSTAIIFFGICCVWPSAIYALASKKAKAIIAYLFACLSLVSLFNVFLFRGNYGTVSTHLEFENPTVLTPSLSLIVIPFLVGVICFIICGVLVKQRRYKILSGLFLILSITTLAASMLNTMTIQKEFTEHKQNVLENQAKGSDVEGLKPVFHLSKEGKNVVVLFLDRAINAYFPYALEQIPELREQLDGFVYYPNTVSFGTDTLYGAPAMMGGYEYTPGEINKRDNEKLVDKHNEATLVLPKLFLDAGYSVTVTDPPFCNYKWEGDYTPFKPYPEIKVMNIQGKYAVQYKKDFSDVLDWNTNAESKIIKKRLPMFSLMKALAPLLRKTIYDTGRYFLVDENSQDIDIFLNSYSTLYYLDSITDYTAEGNTYTFIDNQTAHSPVFLQAPEYEPRSRVTDISTPFDEMTRLSEKDIATYHVYVAALKRIGIWLEKLKKDGMYDNTRIFIVADHGKDLFNPLFKDFDNAMNDYSRYNPLLLVKDFNSKDRLRTDSTFMTNADLPQLAIENLEVSKVNPFTGKNLLESVQKQKVQVYTGSWDPKKNLGTQFSFDYSRSFTVHDDISIETNWSPIIVK</sequence>
<evidence type="ECO:0000256" key="4">
    <source>
        <dbReference type="ARBA" id="ARBA00023136"/>
    </source>
</evidence>
<keyword evidence="2 5" id="KW-0812">Transmembrane</keyword>
<dbReference type="STRING" id="158190.SpiGrapes_1563"/>
<feature type="transmembrane region" description="Helical" evidence="6">
    <location>
        <begin position="295"/>
        <end position="316"/>
    </location>
</feature>
<feature type="transmembrane region" description="Helical" evidence="6">
    <location>
        <begin position="336"/>
        <end position="359"/>
    </location>
</feature>
<feature type="transmembrane region" description="Helical" evidence="6">
    <location>
        <begin position="32"/>
        <end position="53"/>
    </location>
</feature>
<feature type="transmembrane region" description="Helical" evidence="6">
    <location>
        <begin position="6"/>
        <end position="25"/>
    </location>
</feature>
<evidence type="ECO:0000313" key="10">
    <source>
        <dbReference type="Proteomes" id="UP000005632"/>
    </source>
</evidence>
<evidence type="ECO:0000313" key="9">
    <source>
        <dbReference type="EMBL" id="AEV29370.1"/>
    </source>
</evidence>
<dbReference type="OrthoDB" id="354737at2"/>
<feature type="transmembrane region" description="Helical" evidence="6">
    <location>
        <begin position="436"/>
        <end position="454"/>
    </location>
</feature>
<feature type="transmembrane region" description="Helical" evidence="6">
    <location>
        <begin position="252"/>
        <end position="275"/>
    </location>
</feature>
<dbReference type="InterPro" id="IPR017850">
    <property type="entry name" value="Alkaline_phosphatase_core_sf"/>
</dbReference>
<comment type="similarity">
    <text evidence="5">Belongs to the OXA1/ALB3/YidC family.</text>
</comment>
<dbReference type="InterPro" id="IPR000917">
    <property type="entry name" value="Sulfatase_N"/>
</dbReference>
<dbReference type="SUPFAM" id="SSF53649">
    <property type="entry name" value="Alkaline phosphatase-like"/>
    <property type="match status" value="1"/>
</dbReference>
<dbReference type="InterPro" id="IPR001708">
    <property type="entry name" value="YidC/ALB3/OXA1/COX18"/>
</dbReference>
<keyword evidence="10" id="KW-1185">Reference proteome</keyword>
<reference evidence="9 10" key="1">
    <citation type="submission" date="2011-11" db="EMBL/GenBank/DDBJ databases">
        <title>Complete sequence of Spirochaeta sp. grapes.</title>
        <authorList>
            <consortium name="US DOE Joint Genome Institute"/>
            <person name="Lucas S."/>
            <person name="Han J."/>
            <person name="Lapidus A."/>
            <person name="Cheng J.-F."/>
            <person name="Goodwin L."/>
            <person name="Pitluck S."/>
            <person name="Peters L."/>
            <person name="Ovchinnikova G."/>
            <person name="Munk A.C."/>
            <person name="Detter J.C."/>
            <person name="Han C."/>
            <person name="Tapia R."/>
            <person name="Land M."/>
            <person name="Hauser L."/>
            <person name="Kyrpides N."/>
            <person name="Ivanova N."/>
            <person name="Pagani I."/>
            <person name="Ritalahtilisa K."/>
            <person name="Loeffler F."/>
            <person name="Woyke T."/>
        </authorList>
    </citation>
    <scope>NUCLEOTIDE SEQUENCE [LARGE SCALE GENOMIC DNA]</scope>
    <source>
        <strain evidence="10">ATCC BAA-1885 / DSM 22778 / Grapes</strain>
    </source>
</reference>
<evidence type="ECO:0000256" key="5">
    <source>
        <dbReference type="RuleBase" id="RU003945"/>
    </source>
</evidence>